<dbReference type="EMBL" id="JABSTR010000003">
    <property type="protein sequence ID" value="KAH9365529.1"/>
    <property type="molecule type" value="Genomic_DNA"/>
</dbReference>
<dbReference type="PANTHER" id="PTHR47959:SF21">
    <property type="entry name" value="DEAD-BOX HELICASE 56"/>
    <property type="match status" value="1"/>
</dbReference>
<dbReference type="OMA" id="SRCHVIN"/>
<dbReference type="InterPro" id="IPR050079">
    <property type="entry name" value="DEAD_box_RNA_helicase"/>
</dbReference>
<dbReference type="OrthoDB" id="1191041at2759"/>
<keyword evidence="5" id="KW-0067">ATP-binding</keyword>
<evidence type="ECO:0000313" key="14">
    <source>
        <dbReference type="EMBL" id="KAH9365529.1"/>
    </source>
</evidence>
<evidence type="ECO:0000256" key="2">
    <source>
        <dbReference type="ARBA" id="ARBA00022741"/>
    </source>
</evidence>
<dbReference type="Pfam" id="PF00271">
    <property type="entry name" value="Helicase_C"/>
    <property type="match status" value="1"/>
</dbReference>
<evidence type="ECO:0000259" key="11">
    <source>
        <dbReference type="PROSITE" id="PS51192"/>
    </source>
</evidence>
<dbReference type="PROSITE" id="PS51192">
    <property type="entry name" value="HELICASE_ATP_BIND_1"/>
    <property type="match status" value="1"/>
</dbReference>
<organism evidence="14 15">
    <name type="scientific">Haemaphysalis longicornis</name>
    <name type="common">Bush tick</name>
    <dbReference type="NCBI Taxonomy" id="44386"/>
    <lineage>
        <taxon>Eukaryota</taxon>
        <taxon>Metazoa</taxon>
        <taxon>Ecdysozoa</taxon>
        <taxon>Arthropoda</taxon>
        <taxon>Chelicerata</taxon>
        <taxon>Arachnida</taxon>
        <taxon>Acari</taxon>
        <taxon>Parasitiformes</taxon>
        <taxon>Ixodida</taxon>
        <taxon>Ixodoidea</taxon>
        <taxon>Ixodidae</taxon>
        <taxon>Haemaphysalinae</taxon>
        <taxon>Haemaphysalis</taxon>
    </lineage>
</organism>
<evidence type="ECO:0000256" key="8">
    <source>
        <dbReference type="ARBA" id="ARBA00047984"/>
    </source>
</evidence>
<evidence type="ECO:0000256" key="3">
    <source>
        <dbReference type="ARBA" id="ARBA00022801"/>
    </source>
</evidence>
<evidence type="ECO:0000256" key="7">
    <source>
        <dbReference type="ARBA" id="ARBA00038041"/>
    </source>
</evidence>
<keyword evidence="4" id="KW-0347">Helicase</keyword>
<evidence type="ECO:0000256" key="9">
    <source>
        <dbReference type="PROSITE-ProRule" id="PRU00552"/>
    </source>
</evidence>
<comment type="similarity">
    <text evidence="7">Belongs to the DEAD box helicase family. DDX56/DBP9 subfamily.</text>
</comment>
<evidence type="ECO:0000256" key="6">
    <source>
        <dbReference type="ARBA" id="ARBA00022884"/>
    </source>
</evidence>
<keyword evidence="3" id="KW-0378">Hydrolase</keyword>
<dbReference type="PROSITE" id="PS51195">
    <property type="entry name" value="Q_MOTIF"/>
    <property type="match status" value="1"/>
</dbReference>
<dbReference type="InterPro" id="IPR027417">
    <property type="entry name" value="P-loop_NTPase"/>
</dbReference>
<feature type="domain" description="Helicase ATP-binding" evidence="11">
    <location>
        <begin position="56"/>
        <end position="221"/>
    </location>
</feature>
<evidence type="ECO:0000313" key="15">
    <source>
        <dbReference type="Proteomes" id="UP000821853"/>
    </source>
</evidence>
<sequence>MAAYTMTQFASCASAKRSAMSEETLEFHEMGLDDRLLKAIAKLGWGKPTPIQEKAVPLILEGKDVLARARTGSGKTGGFCLPLVHRLMQHRSDQEQATRGIILAPTKELCGQIARCVVQLCGSWLRCVDVSGTADLAIQRPLLAERPAIIVGTPSRVLAHLKAGNLTLKLELLVIDEADLHDLNELLTRLPNKCQTVLTSATLSPEVLDLKRLALRNPVTLKLREGEDEQQRLAQYVIRCEEDDKFALLCALFKLRLIVGKTLIFVTTVDRCFMVKLFLEQFGVRCCVLNSELPLSSRAYILNQFNEGRYEIMVASDEKGVEAQEKGPKKKRNQDPEYGVCRGLDFQNVANVINLDFPATVQAYQHRVGRTARGDRKGTALSLVKDKEAHLLDAVQKTLPEGTLKPYLFRMEEIEPFRYRSKDALRAVTRIAVREARLKEIKTEMLSSEKLQSFFEENPRERQLLRHDKALHIIKHQPHLKHLPDYIIPPTLQRSLQKEGGSKAPAPQLSKRPKSRQERDKKYGKRPKRNDPLQTFSCD</sequence>
<dbReference type="Pfam" id="PF00270">
    <property type="entry name" value="DEAD"/>
    <property type="match status" value="1"/>
</dbReference>
<dbReference type="PROSITE" id="PS51194">
    <property type="entry name" value="HELICASE_CTER"/>
    <property type="match status" value="1"/>
</dbReference>
<dbReference type="SMART" id="SM00490">
    <property type="entry name" value="HELICc"/>
    <property type="match status" value="1"/>
</dbReference>
<dbReference type="VEuPathDB" id="VectorBase:HLOH_040034"/>
<dbReference type="Gene3D" id="3.40.50.300">
    <property type="entry name" value="P-loop containing nucleotide triphosphate hydrolases"/>
    <property type="match status" value="2"/>
</dbReference>
<dbReference type="AlphaFoldDB" id="A0A9J6FTA4"/>
<dbReference type="InterPro" id="IPR011545">
    <property type="entry name" value="DEAD/DEAH_box_helicase_dom"/>
</dbReference>
<dbReference type="GO" id="GO:0005829">
    <property type="term" value="C:cytosol"/>
    <property type="evidence" value="ECO:0007669"/>
    <property type="project" value="TreeGrafter"/>
</dbReference>
<feature type="domain" description="Helicase C-terminal" evidence="12">
    <location>
        <begin position="232"/>
        <end position="415"/>
    </location>
</feature>
<dbReference type="InterPro" id="IPR014014">
    <property type="entry name" value="RNA_helicase_DEAD_Q_motif"/>
</dbReference>
<evidence type="ECO:0000259" key="12">
    <source>
        <dbReference type="PROSITE" id="PS51194"/>
    </source>
</evidence>
<reference evidence="14 15" key="1">
    <citation type="journal article" date="2020" name="Cell">
        <title>Large-Scale Comparative Analyses of Tick Genomes Elucidate Their Genetic Diversity and Vector Capacities.</title>
        <authorList>
            <consortium name="Tick Genome and Microbiome Consortium (TIGMIC)"/>
            <person name="Jia N."/>
            <person name="Wang J."/>
            <person name="Shi W."/>
            <person name="Du L."/>
            <person name="Sun Y."/>
            <person name="Zhan W."/>
            <person name="Jiang J.F."/>
            <person name="Wang Q."/>
            <person name="Zhang B."/>
            <person name="Ji P."/>
            <person name="Bell-Sakyi L."/>
            <person name="Cui X.M."/>
            <person name="Yuan T.T."/>
            <person name="Jiang B.G."/>
            <person name="Yang W.F."/>
            <person name="Lam T.T."/>
            <person name="Chang Q.C."/>
            <person name="Ding S.J."/>
            <person name="Wang X.J."/>
            <person name="Zhu J.G."/>
            <person name="Ruan X.D."/>
            <person name="Zhao L."/>
            <person name="Wei J.T."/>
            <person name="Ye R.Z."/>
            <person name="Que T.C."/>
            <person name="Du C.H."/>
            <person name="Zhou Y.H."/>
            <person name="Cheng J.X."/>
            <person name="Dai P.F."/>
            <person name="Guo W.B."/>
            <person name="Han X.H."/>
            <person name="Huang E.J."/>
            <person name="Li L.F."/>
            <person name="Wei W."/>
            <person name="Gao Y.C."/>
            <person name="Liu J.Z."/>
            <person name="Shao H.Z."/>
            <person name="Wang X."/>
            <person name="Wang C.C."/>
            <person name="Yang T.C."/>
            <person name="Huo Q.B."/>
            <person name="Li W."/>
            <person name="Chen H.Y."/>
            <person name="Chen S.E."/>
            <person name="Zhou L.G."/>
            <person name="Ni X.B."/>
            <person name="Tian J.H."/>
            <person name="Sheng Y."/>
            <person name="Liu T."/>
            <person name="Pan Y.S."/>
            <person name="Xia L.Y."/>
            <person name="Li J."/>
            <person name="Zhao F."/>
            <person name="Cao W.C."/>
        </authorList>
    </citation>
    <scope>NUCLEOTIDE SEQUENCE [LARGE SCALE GENOMIC DNA]</scope>
    <source>
        <strain evidence="14">HaeL-2018</strain>
    </source>
</reference>
<evidence type="ECO:0000259" key="13">
    <source>
        <dbReference type="PROSITE" id="PS51195"/>
    </source>
</evidence>
<dbReference type="CDD" id="cd17961">
    <property type="entry name" value="DEADc_DDX56"/>
    <property type="match status" value="1"/>
</dbReference>
<evidence type="ECO:0000256" key="5">
    <source>
        <dbReference type="ARBA" id="ARBA00022840"/>
    </source>
</evidence>
<comment type="catalytic activity">
    <reaction evidence="8">
        <text>ATP + H2O = ADP + phosphate + H(+)</text>
        <dbReference type="Rhea" id="RHEA:13065"/>
        <dbReference type="ChEBI" id="CHEBI:15377"/>
        <dbReference type="ChEBI" id="CHEBI:15378"/>
        <dbReference type="ChEBI" id="CHEBI:30616"/>
        <dbReference type="ChEBI" id="CHEBI:43474"/>
        <dbReference type="ChEBI" id="CHEBI:456216"/>
        <dbReference type="EC" id="3.6.4.13"/>
    </reaction>
</comment>
<keyword evidence="2" id="KW-0547">Nucleotide-binding</keyword>
<evidence type="ECO:0000256" key="10">
    <source>
        <dbReference type="SAM" id="MobiDB-lite"/>
    </source>
</evidence>
<dbReference type="EC" id="3.6.4.13" evidence="1"/>
<dbReference type="InterPro" id="IPR014001">
    <property type="entry name" value="Helicase_ATP-bd"/>
</dbReference>
<dbReference type="CDD" id="cd18787">
    <property type="entry name" value="SF2_C_DEAD"/>
    <property type="match status" value="1"/>
</dbReference>
<accession>A0A9J6FTA4</accession>
<keyword evidence="6" id="KW-0694">RNA-binding</keyword>
<feature type="region of interest" description="Disordered" evidence="10">
    <location>
        <begin position="495"/>
        <end position="539"/>
    </location>
</feature>
<dbReference type="SMART" id="SM00487">
    <property type="entry name" value="DEXDc"/>
    <property type="match status" value="1"/>
</dbReference>
<comment type="caution">
    <text evidence="14">The sequence shown here is derived from an EMBL/GenBank/DDBJ whole genome shotgun (WGS) entry which is preliminary data.</text>
</comment>
<dbReference type="InterPro" id="IPR001650">
    <property type="entry name" value="Helicase_C-like"/>
</dbReference>
<feature type="short sequence motif" description="Q motif" evidence="9">
    <location>
        <begin position="25"/>
        <end position="53"/>
    </location>
</feature>
<dbReference type="Proteomes" id="UP000821853">
    <property type="component" value="Unassembled WGS sequence"/>
</dbReference>
<protein>
    <recommendedName>
        <fullName evidence="1">RNA helicase</fullName>
        <ecNumber evidence="1">3.6.4.13</ecNumber>
    </recommendedName>
</protein>
<feature type="domain" description="DEAD-box RNA helicase Q" evidence="13">
    <location>
        <begin position="25"/>
        <end position="53"/>
    </location>
</feature>
<dbReference type="SUPFAM" id="SSF52540">
    <property type="entry name" value="P-loop containing nucleoside triphosphate hydrolases"/>
    <property type="match status" value="2"/>
</dbReference>
<dbReference type="GO" id="GO:0005524">
    <property type="term" value="F:ATP binding"/>
    <property type="evidence" value="ECO:0007669"/>
    <property type="project" value="UniProtKB-KW"/>
</dbReference>
<dbReference type="GO" id="GO:0003724">
    <property type="term" value="F:RNA helicase activity"/>
    <property type="evidence" value="ECO:0007669"/>
    <property type="project" value="UniProtKB-EC"/>
</dbReference>
<dbReference type="GO" id="GO:0016787">
    <property type="term" value="F:hydrolase activity"/>
    <property type="evidence" value="ECO:0007669"/>
    <property type="project" value="UniProtKB-KW"/>
</dbReference>
<keyword evidence="15" id="KW-1185">Reference proteome</keyword>
<name>A0A9J6FTA4_HAELO</name>
<gene>
    <name evidence="14" type="ORF">HPB48_021203</name>
</gene>
<dbReference type="PANTHER" id="PTHR47959">
    <property type="entry name" value="ATP-DEPENDENT RNA HELICASE RHLE-RELATED"/>
    <property type="match status" value="1"/>
</dbReference>
<evidence type="ECO:0000256" key="4">
    <source>
        <dbReference type="ARBA" id="ARBA00022806"/>
    </source>
</evidence>
<evidence type="ECO:0000256" key="1">
    <source>
        <dbReference type="ARBA" id="ARBA00012552"/>
    </source>
</evidence>
<dbReference type="GO" id="GO:0003723">
    <property type="term" value="F:RNA binding"/>
    <property type="evidence" value="ECO:0007669"/>
    <property type="project" value="UniProtKB-KW"/>
</dbReference>
<proteinExistence type="inferred from homology"/>